<keyword evidence="1" id="KW-0812">Transmembrane</keyword>
<dbReference type="Proteomes" id="UP000003330">
    <property type="component" value="Unassembled WGS sequence"/>
</dbReference>
<dbReference type="RefSeq" id="WP_008088165.1">
    <property type="nucleotide sequence ID" value="NZ_AEUX02000005.1"/>
</dbReference>
<keyword evidence="3" id="KW-1185">Reference proteome</keyword>
<dbReference type="OrthoDB" id="2318048at2"/>
<evidence type="ECO:0000313" key="2">
    <source>
        <dbReference type="EMBL" id="EHI70037.1"/>
    </source>
</evidence>
<keyword evidence="1" id="KW-0472">Membrane</keyword>
<name>G5K1W9_9STRE</name>
<feature type="transmembrane region" description="Helical" evidence="1">
    <location>
        <begin position="38"/>
        <end position="57"/>
    </location>
</feature>
<reference evidence="2 3" key="1">
    <citation type="journal article" date="2014" name="Int. J. Syst. Evol. Microbiol.">
        <title>Phylogenomics and the dynamic genome evolution of the genus Streptococcus.</title>
        <authorList>
            <consortium name="The Broad Institute Genome Sequencing Platform"/>
            <person name="Richards V.P."/>
            <person name="Palmer S.R."/>
            <person name="Pavinski Bitar P.D."/>
            <person name="Qin X."/>
            <person name="Weinstock G.M."/>
            <person name="Highlander S.K."/>
            <person name="Town C.D."/>
            <person name="Burne R.A."/>
            <person name="Stanhope M.J."/>
        </authorList>
    </citation>
    <scope>NUCLEOTIDE SEQUENCE [LARGE SCALE GENOMIC DNA]</scope>
    <source>
        <strain evidence="2 3">707-05</strain>
    </source>
</reference>
<proteinExistence type="predicted"/>
<gene>
    <name evidence="2" type="ORF">STRIC_2377</name>
</gene>
<accession>G5K1W9</accession>
<evidence type="ECO:0000313" key="3">
    <source>
        <dbReference type="Proteomes" id="UP000003330"/>
    </source>
</evidence>
<protein>
    <recommendedName>
        <fullName evidence="4">CAAX amino terminal protease family protein</fullName>
    </recommendedName>
</protein>
<keyword evidence="1" id="KW-1133">Transmembrane helix</keyword>
<evidence type="ECO:0000256" key="1">
    <source>
        <dbReference type="SAM" id="Phobius"/>
    </source>
</evidence>
<organism evidence="2 3">
    <name type="scientific">Streptococcus ictaluri 707-05</name>
    <dbReference type="NCBI Taxonomy" id="764299"/>
    <lineage>
        <taxon>Bacteria</taxon>
        <taxon>Bacillati</taxon>
        <taxon>Bacillota</taxon>
        <taxon>Bacilli</taxon>
        <taxon>Lactobacillales</taxon>
        <taxon>Streptococcaceae</taxon>
        <taxon>Streptococcus</taxon>
    </lineage>
</organism>
<comment type="caution">
    <text evidence="2">The sequence shown here is derived from an EMBL/GenBank/DDBJ whole genome shotgun (WGS) entry which is preliminary data.</text>
</comment>
<dbReference type="AlphaFoldDB" id="G5K1W9"/>
<sequence length="59" mass="6924">MHYQAFEGNLYQCLVVTGIGRLPFTYLWFKTASLRGGIYAHICYDYFLFIAVLLFHFGH</sequence>
<evidence type="ECO:0008006" key="4">
    <source>
        <dbReference type="Google" id="ProtNLM"/>
    </source>
</evidence>
<dbReference type="EMBL" id="AEUX02000005">
    <property type="protein sequence ID" value="EHI70037.1"/>
    <property type="molecule type" value="Genomic_DNA"/>
</dbReference>
<dbReference type="STRING" id="764299.STRIC_2377"/>